<gene>
    <name evidence="2" type="ORF">ANCCAN_01457</name>
</gene>
<evidence type="ECO:0000313" key="3">
    <source>
        <dbReference type="Proteomes" id="UP000252519"/>
    </source>
</evidence>
<feature type="compositionally biased region" description="Polar residues" evidence="1">
    <location>
        <begin position="68"/>
        <end position="80"/>
    </location>
</feature>
<protein>
    <submittedName>
        <fullName evidence="2">Uncharacterized protein</fullName>
    </submittedName>
</protein>
<reference evidence="2 3" key="1">
    <citation type="submission" date="2014-10" db="EMBL/GenBank/DDBJ databases">
        <title>Draft genome of the hookworm Ancylostoma caninum.</title>
        <authorList>
            <person name="Mitreva M."/>
        </authorList>
    </citation>
    <scope>NUCLEOTIDE SEQUENCE [LARGE SCALE GENOMIC DNA]</scope>
    <source>
        <strain evidence="2 3">Baltimore</strain>
    </source>
</reference>
<dbReference type="Proteomes" id="UP000252519">
    <property type="component" value="Unassembled WGS sequence"/>
</dbReference>
<organism evidence="2 3">
    <name type="scientific">Ancylostoma caninum</name>
    <name type="common">Dog hookworm</name>
    <dbReference type="NCBI Taxonomy" id="29170"/>
    <lineage>
        <taxon>Eukaryota</taxon>
        <taxon>Metazoa</taxon>
        <taxon>Ecdysozoa</taxon>
        <taxon>Nematoda</taxon>
        <taxon>Chromadorea</taxon>
        <taxon>Rhabditida</taxon>
        <taxon>Rhabditina</taxon>
        <taxon>Rhabditomorpha</taxon>
        <taxon>Strongyloidea</taxon>
        <taxon>Ancylostomatidae</taxon>
        <taxon>Ancylostomatinae</taxon>
        <taxon>Ancylostoma</taxon>
    </lineage>
</organism>
<comment type="caution">
    <text evidence="2">The sequence shown here is derived from an EMBL/GenBank/DDBJ whole genome shotgun (WGS) entry which is preliminary data.</text>
</comment>
<dbReference type="EMBL" id="JOJR01000007">
    <property type="protein sequence ID" value="RCN52414.1"/>
    <property type="molecule type" value="Genomic_DNA"/>
</dbReference>
<proteinExistence type="predicted"/>
<accession>A0A368H772</accession>
<sequence length="104" mass="11778">MNDSNRRLVSVPLAQSTSSQLLIYECAAALPSYDLPAVNLVPLQLEGYHRATAVQRPTPQFMDPSEIGSDTSGSEGNSKWSDAARKRYERYRKSWKKYRITKQV</sequence>
<feature type="region of interest" description="Disordered" evidence="1">
    <location>
        <begin position="55"/>
        <end position="83"/>
    </location>
</feature>
<dbReference type="AlphaFoldDB" id="A0A368H772"/>
<keyword evidence="3" id="KW-1185">Reference proteome</keyword>
<evidence type="ECO:0000313" key="2">
    <source>
        <dbReference type="EMBL" id="RCN52414.1"/>
    </source>
</evidence>
<name>A0A368H772_ANCCA</name>
<evidence type="ECO:0000256" key="1">
    <source>
        <dbReference type="SAM" id="MobiDB-lite"/>
    </source>
</evidence>
<dbReference type="OrthoDB" id="10376879at2759"/>